<dbReference type="EMBL" id="CM041536">
    <property type="protein sequence ID" value="KAI3370923.1"/>
    <property type="molecule type" value="Genomic_DNA"/>
</dbReference>
<accession>A0ACB8WSU1</accession>
<sequence>MAAELGSYKQAHTSSPPLTLGNNSRVVEGPAPLEEAGFQSPKLCVEVSPTISSRYLSTSHTSSGSFPPKAGDIPCPYCQSFGPGIGLPRPPATTDCYPNHIALHRPLMDLPAGGESLLEGGPTSPFWAEPGRVPWDKDPATRRSPASPNFRPGSRVGPQHLWMLGVDKQTNEEQTKMDKENRNGGDTVIMREDGKDNREKNNKYSKSLTVMVEVGGEKLTTMDSLKVIQKECGKIMGCRVRGAGRLEITMEAEEGKGKLIDGIKHKNTTIMAKDINICEMVVSFLNLPVYVEDKEIIDRLHEWGVRPVSAIRRRMWPGTEVADGTRYLKVKVQRGGEVPAILHKVQHIGRSGALSGHPRPAGESVSAVSKTGAHFSKSAPSLNVTDAADRGTTPESAPPERSDSWEEDTEQERRHLEERRRERGWMRREEEEEEGEAEERRRSRSTAAREKTEMRRRWSRRRHLLSREEEEKRRHLRSREEEEKRRSEIGSSLDSVLRVIDGGRERSDAGEPEEKDRGESGVTLGGERVLKEVERMVSDFLWDGKGVRIAREVMENEYEDGGLKLINLERKKKALRVKMMVMLELAVKHQVSSTYHLESQGALERFHQTLKSMLLESKFFFRNAFVHHSICYARHSLLL</sequence>
<evidence type="ECO:0000313" key="1">
    <source>
        <dbReference type="EMBL" id="KAI3370923.1"/>
    </source>
</evidence>
<gene>
    <name evidence="1" type="ORF">L3Q82_023477</name>
</gene>
<reference evidence="1" key="1">
    <citation type="submission" date="2022-04" db="EMBL/GenBank/DDBJ databases">
        <title>Jade perch genome.</title>
        <authorList>
            <person name="Chao B."/>
        </authorList>
    </citation>
    <scope>NUCLEOTIDE SEQUENCE</scope>
    <source>
        <strain evidence="1">CB-2022</strain>
    </source>
</reference>
<proteinExistence type="predicted"/>
<dbReference type="Proteomes" id="UP000831701">
    <property type="component" value="Chromosome 6"/>
</dbReference>
<name>A0ACB8WSU1_9TELE</name>
<organism evidence="1 2">
    <name type="scientific">Scortum barcoo</name>
    <name type="common">barcoo grunter</name>
    <dbReference type="NCBI Taxonomy" id="214431"/>
    <lineage>
        <taxon>Eukaryota</taxon>
        <taxon>Metazoa</taxon>
        <taxon>Chordata</taxon>
        <taxon>Craniata</taxon>
        <taxon>Vertebrata</taxon>
        <taxon>Euteleostomi</taxon>
        <taxon>Actinopterygii</taxon>
        <taxon>Neopterygii</taxon>
        <taxon>Teleostei</taxon>
        <taxon>Neoteleostei</taxon>
        <taxon>Acanthomorphata</taxon>
        <taxon>Eupercaria</taxon>
        <taxon>Centrarchiformes</taxon>
        <taxon>Terapontoidei</taxon>
        <taxon>Terapontidae</taxon>
        <taxon>Scortum</taxon>
    </lineage>
</organism>
<comment type="caution">
    <text evidence="1">The sequence shown here is derived from an EMBL/GenBank/DDBJ whole genome shotgun (WGS) entry which is preliminary data.</text>
</comment>
<keyword evidence="2" id="KW-1185">Reference proteome</keyword>
<evidence type="ECO:0000313" key="2">
    <source>
        <dbReference type="Proteomes" id="UP000831701"/>
    </source>
</evidence>
<protein>
    <submittedName>
        <fullName evidence="1">Uncharacterized protein</fullName>
    </submittedName>
</protein>